<keyword evidence="3" id="KW-1185">Reference proteome</keyword>
<accession>A0A1Q4VEL5</accession>
<sequence>MSDTRKTTKSRTRARLTLTALGAVALASTLPTGTATADDETHIDSHNGHHVTLVSIGEIDDPAEDVLEHAAIFGSETSTVG</sequence>
<dbReference type="GeneID" id="96792575"/>
<keyword evidence="1" id="KW-0732">Signal</keyword>
<evidence type="ECO:0000256" key="1">
    <source>
        <dbReference type="SAM" id="SignalP"/>
    </source>
</evidence>
<organism evidence="2 3">
    <name type="scientific">Streptomyces uncialis</name>
    <dbReference type="NCBI Taxonomy" id="1048205"/>
    <lineage>
        <taxon>Bacteria</taxon>
        <taxon>Bacillati</taxon>
        <taxon>Actinomycetota</taxon>
        <taxon>Actinomycetes</taxon>
        <taxon>Kitasatosporales</taxon>
        <taxon>Streptomycetaceae</taxon>
        <taxon>Streptomyces</taxon>
    </lineage>
</organism>
<dbReference type="Proteomes" id="UP000186455">
    <property type="component" value="Unassembled WGS sequence"/>
</dbReference>
<dbReference type="EMBL" id="LFBV01000001">
    <property type="protein sequence ID" value="OKH96256.1"/>
    <property type="molecule type" value="Genomic_DNA"/>
</dbReference>
<gene>
    <name evidence="2" type="ORF">AB852_06415</name>
</gene>
<feature type="signal peptide" evidence="1">
    <location>
        <begin position="1"/>
        <end position="37"/>
    </location>
</feature>
<evidence type="ECO:0000313" key="2">
    <source>
        <dbReference type="EMBL" id="OKH96256.1"/>
    </source>
</evidence>
<evidence type="ECO:0000313" key="3">
    <source>
        <dbReference type="Proteomes" id="UP000186455"/>
    </source>
</evidence>
<dbReference type="AlphaFoldDB" id="A0A1Q4VEL5"/>
<proteinExistence type="predicted"/>
<dbReference type="STRING" id="1048205.AB852_06415"/>
<protein>
    <submittedName>
        <fullName evidence="2">Uncharacterized protein</fullName>
    </submittedName>
</protein>
<dbReference type="RefSeq" id="WP_073784465.1">
    <property type="nucleotide sequence ID" value="NZ_CP109290.1"/>
</dbReference>
<reference evidence="2 3" key="1">
    <citation type="submission" date="2015-06" db="EMBL/GenBank/DDBJ databases">
        <title>Cloning and characterization of the uncialamcin biosynthetic gene cluster.</title>
        <authorList>
            <person name="Yan X."/>
            <person name="Huang T."/>
            <person name="Ge H."/>
            <person name="Shen B."/>
        </authorList>
    </citation>
    <scope>NUCLEOTIDE SEQUENCE [LARGE SCALE GENOMIC DNA]</scope>
    <source>
        <strain evidence="2 3">DCA2648</strain>
    </source>
</reference>
<name>A0A1Q4VEL5_9ACTN</name>
<feature type="chain" id="PRO_5012999108" evidence="1">
    <location>
        <begin position="38"/>
        <end position="81"/>
    </location>
</feature>
<comment type="caution">
    <text evidence="2">The sequence shown here is derived from an EMBL/GenBank/DDBJ whole genome shotgun (WGS) entry which is preliminary data.</text>
</comment>